<sequence length="68" mass="7316">MAFVECGALSWRKSSYSGANNSDCVEVATLPGGGRAIRDSKDVRGAVLRFSAAEWAWFVGNIKTGEFD</sequence>
<comment type="caution">
    <text evidence="2">The sequence shown here is derived from an EMBL/GenBank/DDBJ whole genome shotgun (WGS) entry which is preliminary data.</text>
</comment>
<feature type="domain" description="DUF397" evidence="1">
    <location>
        <begin position="10"/>
        <end position="63"/>
    </location>
</feature>
<reference evidence="2 3" key="1">
    <citation type="submission" date="2018-01" db="EMBL/GenBank/DDBJ databases">
        <title>Draft genome sequence of Sphaerisporangium sp. 7K107.</title>
        <authorList>
            <person name="Sahin N."/>
            <person name="Saygin H."/>
            <person name="Ay H."/>
        </authorList>
    </citation>
    <scope>NUCLEOTIDE SEQUENCE [LARGE SCALE GENOMIC DNA]</scope>
    <source>
        <strain evidence="2 3">7K107</strain>
    </source>
</reference>
<name>A0A2W2FZ67_9ACTN</name>
<dbReference type="RefSeq" id="WP_111169354.1">
    <property type="nucleotide sequence ID" value="NZ_POUA01000184.1"/>
</dbReference>
<evidence type="ECO:0000259" key="1">
    <source>
        <dbReference type="Pfam" id="PF04149"/>
    </source>
</evidence>
<protein>
    <submittedName>
        <fullName evidence="2">DUF397 domain-containing protein</fullName>
    </submittedName>
</protein>
<proteinExistence type="predicted"/>
<dbReference type="Pfam" id="PF04149">
    <property type="entry name" value="DUF397"/>
    <property type="match status" value="1"/>
</dbReference>
<gene>
    <name evidence="2" type="ORF">C1I98_22155</name>
</gene>
<evidence type="ECO:0000313" key="2">
    <source>
        <dbReference type="EMBL" id="PZG40993.1"/>
    </source>
</evidence>
<evidence type="ECO:0000313" key="3">
    <source>
        <dbReference type="Proteomes" id="UP000248544"/>
    </source>
</evidence>
<organism evidence="2 3">
    <name type="scientific">Spongiactinospora gelatinilytica</name>
    <dbReference type="NCBI Taxonomy" id="2666298"/>
    <lineage>
        <taxon>Bacteria</taxon>
        <taxon>Bacillati</taxon>
        <taxon>Actinomycetota</taxon>
        <taxon>Actinomycetes</taxon>
        <taxon>Streptosporangiales</taxon>
        <taxon>Streptosporangiaceae</taxon>
        <taxon>Spongiactinospora</taxon>
    </lineage>
</organism>
<dbReference type="AlphaFoldDB" id="A0A2W2FZ67"/>
<keyword evidence="3" id="KW-1185">Reference proteome</keyword>
<dbReference type="EMBL" id="POUA01000184">
    <property type="protein sequence ID" value="PZG40993.1"/>
    <property type="molecule type" value="Genomic_DNA"/>
</dbReference>
<accession>A0A2W2FZ67</accession>
<dbReference type="InterPro" id="IPR007278">
    <property type="entry name" value="DUF397"/>
</dbReference>
<dbReference type="Proteomes" id="UP000248544">
    <property type="component" value="Unassembled WGS sequence"/>
</dbReference>